<accession>A0A2K3LRL9</accession>
<reference evidence="2 3" key="1">
    <citation type="journal article" date="2014" name="Am. J. Bot.">
        <title>Genome assembly and annotation for red clover (Trifolium pratense; Fabaceae).</title>
        <authorList>
            <person name="Istvanek J."/>
            <person name="Jaros M."/>
            <person name="Krenek A."/>
            <person name="Repkova J."/>
        </authorList>
    </citation>
    <scope>NUCLEOTIDE SEQUENCE [LARGE SCALE GENOMIC DNA]</scope>
    <source>
        <strain evidence="3">cv. Tatra</strain>
        <tissue evidence="2">Young leaves</tissue>
    </source>
</reference>
<dbReference type="CDD" id="cd09272">
    <property type="entry name" value="RNase_HI_RT_Ty1"/>
    <property type="match status" value="1"/>
</dbReference>
<feature type="compositionally biased region" description="Polar residues" evidence="1">
    <location>
        <begin position="1"/>
        <end position="14"/>
    </location>
</feature>
<evidence type="ECO:0008006" key="4">
    <source>
        <dbReference type="Google" id="ProtNLM"/>
    </source>
</evidence>
<dbReference type="ExpressionAtlas" id="A0A2K3LRL9">
    <property type="expression patterns" value="baseline"/>
</dbReference>
<evidence type="ECO:0000313" key="2">
    <source>
        <dbReference type="EMBL" id="PNX81186.1"/>
    </source>
</evidence>
<dbReference type="STRING" id="57577.A0A2K3LRL9"/>
<gene>
    <name evidence="2" type="ORF">L195_g037203</name>
</gene>
<dbReference type="Proteomes" id="UP000236291">
    <property type="component" value="Unassembled WGS sequence"/>
</dbReference>
<dbReference type="PANTHER" id="PTHR11439">
    <property type="entry name" value="GAG-POL-RELATED RETROTRANSPOSON"/>
    <property type="match status" value="1"/>
</dbReference>
<evidence type="ECO:0000313" key="3">
    <source>
        <dbReference type="Proteomes" id="UP000236291"/>
    </source>
</evidence>
<dbReference type="AlphaFoldDB" id="A0A2K3LRL9"/>
<proteinExistence type="predicted"/>
<dbReference type="PANTHER" id="PTHR11439:SF515">
    <property type="entry name" value="GAG-POL POLYPROTEIN"/>
    <property type="match status" value="1"/>
</dbReference>
<reference evidence="2 3" key="2">
    <citation type="journal article" date="2017" name="Front. Plant Sci.">
        <title>Gene Classification and Mining of Molecular Markers Useful in Red Clover (Trifolium pratense) Breeding.</title>
        <authorList>
            <person name="Istvanek J."/>
            <person name="Dluhosova J."/>
            <person name="Dluhos P."/>
            <person name="Patkova L."/>
            <person name="Nedelnik J."/>
            <person name="Repkova J."/>
        </authorList>
    </citation>
    <scope>NUCLEOTIDE SEQUENCE [LARGE SCALE GENOMIC DNA]</scope>
    <source>
        <strain evidence="3">cv. Tatra</strain>
        <tissue evidence="2">Young leaves</tissue>
    </source>
</reference>
<feature type="region of interest" description="Disordered" evidence="1">
    <location>
        <begin position="1"/>
        <end position="20"/>
    </location>
</feature>
<dbReference type="EMBL" id="ASHM01039408">
    <property type="protein sequence ID" value="PNX81186.1"/>
    <property type="molecule type" value="Genomic_DNA"/>
</dbReference>
<comment type="caution">
    <text evidence="2">The sequence shown here is derived from an EMBL/GenBank/DDBJ whole genome shotgun (WGS) entry which is preliminary data.</text>
</comment>
<evidence type="ECO:0000256" key="1">
    <source>
        <dbReference type="SAM" id="MobiDB-lite"/>
    </source>
</evidence>
<sequence length="246" mass="27856">MNGCNSLSNPSETNSKFDECTNEEKVDPTMFRQMVGSLRYVYNSRPNICYAVIVISRFMHDTRKPYLITAKRILRYLKGTLEFGLLFPIGTNSEGSTLIGYSDSDWCGDITDRRSTSDYVFKFNNAAISWCTKKQAVTALSSCEVEYIAATFAACQTIWLNSVMKEIKCELVKPLILKIDNKSAISLAKNPISHGMSKHIDTKFHFIREQVTNEMIEVQYCSTDVQLADGFTKAVKLNRLNKVGYN</sequence>
<name>A0A2K3LRL9_TRIPR</name>
<organism evidence="2 3">
    <name type="scientific">Trifolium pratense</name>
    <name type="common">Red clover</name>
    <dbReference type="NCBI Taxonomy" id="57577"/>
    <lineage>
        <taxon>Eukaryota</taxon>
        <taxon>Viridiplantae</taxon>
        <taxon>Streptophyta</taxon>
        <taxon>Embryophyta</taxon>
        <taxon>Tracheophyta</taxon>
        <taxon>Spermatophyta</taxon>
        <taxon>Magnoliopsida</taxon>
        <taxon>eudicotyledons</taxon>
        <taxon>Gunneridae</taxon>
        <taxon>Pentapetalae</taxon>
        <taxon>rosids</taxon>
        <taxon>fabids</taxon>
        <taxon>Fabales</taxon>
        <taxon>Fabaceae</taxon>
        <taxon>Papilionoideae</taxon>
        <taxon>50 kb inversion clade</taxon>
        <taxon>NPAAA clade</taxon>
        <taxon>Hologalegina</taxon>
        <taxon>IRL clade</taxon>
        <taxon>Trifolieae</taxon>
        <taxon>Trifolium</taxon>
    </lineage>
</organism>
<protein>
    <recommendedName>
        <fullName evidence="4">Cationic amino acid transporter 1-like protein</fullName>
    </recommendedName>
</protein>